<keyword evidence="1" id="KW-1133">Transmembrane helix</keyword>
<proteinExistence type="predicted"/>
<keyword evidence="1" id="KW-0812">Transmembrane</keyword>
<reference evidence="2 3" key="1">
    <citation type="submission" date="2016-10" db="EMBL/GenBank/DDBJ databases">
        <authorList>
            <person name="Varghese N."/>
            <person name="Submissions S."/>
        </authorList>
    </citation>
    <scope>NUCLEOTIDE SEQUENCE [LARGE SCALE GENOMIC DNA]</scope>
    <source>
        <strain evidence="2 3">DSM 17997</strain>
    </source>
</reference>
<dbReference type="EMBL" id="FNQC01000004">
    <property type="protein sequence ID" value="SDZ01471.1"/>
    <property type="molecule type" value="Genomic_DNA"/>
</dbReference>
<feature type="transmembrane region" description="Helical" evidence="1">
    <location>
        <begin position="118"/>
        <end position="135"/>
    </location>
</feature>
<organism evidence="2 3">
    <name type="scientific">Rhodonellum ikkaensis</name>
    <dbReference type="NCBI Taxonomy" id="336829"/>
    <lineage>
        <taxon>Bacteria</taxon>
        <taxon>Pseudomonadati</taxon>
        <taxon>Bacteroidota</taxon>
        <taxon>Cytophagia</taxon>
        <taxon>Cytophagales</taxon>
        <taxon>Cytophagaceae</taxon>
        <taxon>Rhodonellum</taxon>
    </lineage>
</organism>
<evidence type="ECO:0000313" key="3">
    <source>
        <dbReference type="Proteomes" id="UP000199663"/>
    </source>
</evidence>
<keyword evidence="1" id="KW-0472">Membrane</keyword>
<feature type="transmembrane region" description="Helical" evidence="1">
    <location>
        <begin position="191"/>
        <end position="214"/>
    </location>
</feature>
<comment type="caution">
    <text evidence="2">The sequence shown here is derived from an EMBL/GenBank/DDBJ whole genome shotgun (WGS) entry which is preliminary data.</text>
</comment>
<keyword evidence="3" id="KW-1185">Reference proteome</keyword>
<evidence type="ECO:0000313" key="2">
    <source>
        <dbReference type="EMBL" id="SDZ01471.1"/>
    </source>
</evidence>
<evidence type="ECO:0000256" key="1">
    <source>
        <dbReference type="SAM" id="Phobius"/>
    </source>
</evidence>
<sequence>MRKLTETELQAIKYRLDSLSLSYLEIYDELLDHYITALEQVNSEEFKTKKEALDEEFAWSVVKKMEKELLKTAWREIGIASKSSDKLWNLGVKKIGVLILSLIVLSFTFHLFGPDYFYALALGSFGGIIFLILFFNRKNLNLTWSIAPEKHRPKKVLATALISISVLVFNLIHFLAILLPKILINSPYEDFSAIIYLALGAVIFAFTWTIYNTINLKSFKLNKQ</sequence>
<feature type="transmembrane region" description="Helical" evidence="1">
    <location>
        <begin position="95"/>
        <end position="112"/>
    </location>
</feature>
<accession>A0A1H3PK92</accession>
<name>A0A1H3PK92_9BACT</name>
<dbReference type="Proteomes" id="UP000199663">
    <property type="component" value="Unassembled WGS sequence"/>
</dbReference>
<feature type="transmembrane region" description="Helical" evidence="1">
    <location>
        <begin position="156"/>
        <end position="179"/>
    </location>
</feature>
<protein>
    <recommendedName>
        <fullName evidence="4">DUF1129 family protein</fullName>
    </recommendedName>
</protein>
<evidence type="ECO:0008006" key="4">
    <source>
        <dbReference type="Google" id="ProtNLM"/>
    </source>
</evidence>
<gene>
    <name evidence="2" type="ORF">SAMN05444412_104312</name>
</gene>
<dbReference type="RefSeq" id="WP_019597891.1">
    <property type="nucleotide sequence ID" value="NZ_FNQC01000004.1"/>
</dbReference>